<keyword evidence="1" id="KW-0472">Membrane</keyword>
<protein>
    <submittedName>
        <fullName evidence="4">Autophagy-related protein 9</fullName>
    </submittedName>
</protein>
<keyword evidence="2" id="KW-0732">Signal</keyword>
<keyword evidence="1" id="KW-1133">Transmembrane helix</keyword>
<evidence type="ECO:0000313" key="5">
    <source>
        <dbReference type="Proteomes" id="UP001152797"/>
    </source>
</evidence>
<feature type="chain" id="PRO_5043272514" evidence="2">
    <location>
        <begin position="17"/>
        <end position="222"/>
    </location>
</feature>
<organism evidence="3">
    <name type="scientific">Cladocopium goreaui</name>
    <dbReference type="NCBI Taxonomy" id="2562237"/>
    <lineage>
        <taxon>Eukaryota</taxon>
        <taxon>Sar</taxon>
        <taxon>Alveolata</taxon>
        <taxon>Dinophyceae</taxon>
        <taxon>Suessiales</taxon>
        <taxon>Symbiodiniaceae</taxon>
        <taxon>Cladocopium</taxon>
    </lineage>
</organism>
<name>A0A9P1G2D0_9DINO</name>
<dbReference type="EMBL" id="CAMXCT010002335">
    <property type="protein sequence ID" value="CAI3997413.1"/>
    <property type="molecule type" value="Genomic_DNA"/>
</dbReference>
<dbReference type="Proteomes" id="UP001152797">
    <property type="component" value="Unassembled WGS sequence"/>
</dbReference>
<keyword evidence="5" id="KW-1185">Reference proteome</keyword>
<evidence type="ECO:0000313" key="3">
    <source>
        <dbReference type="EMBL" id="CAI3997413.1"/>
    </source>
</evidence>
<evidence type="ECO:0000313" key="4">
    <source>
        <dbReference type="EMBL" id="CAL4784725.1"/>
    </source>
</evidence>
<dbReference type="AlphaFoldDB" id="A0A9P1G2D0"/>
<reference evidence="4 5" key="2">
    <citation type="submission" date="2024-05" db="EMBL/GenBank/DDBJ databases">
        <authorList>
            <person name="Chen Y."/>
            <person name="Shah S."/>
            <person name="Dougan E. K."/>
            <person name="Thang M."/>
            <person name="Chan C."/>
        </authorList>
    </citation>
    <scope>NUCLEOTIDE SEQUENCE [LARGE SCALE GENOMIC DNA]</scope>
</reference>
<sequence>MIFGLLLLQSAASIYAVYSPHDLLKQGSFTSYSTYTRLGGSLVQACWIFMGQLLFAWFYVYSLYSSYSDIGNAEYLFWFAGFVSVQMTMFFARGDSQLGHTWNVNQAIYVFSNVYRLSFLIDGDDEENSFVVGKSAWLLRSIFGFVVNLVLRDFVGYSVPILLMNFHNPIDCVIYSVAVNFIVTLDDTPTQLYKVRERQHEGYSDYRLRVETKEGIIDEEPP</sequence>
<reference evidence="3" key="1">
    <citation type="submission" date="2022-10" db="EMBL/GenBank/DDBJ databases">
        <authorList>
            <person name="Chen Y."/>
            <person name="Dougan E. K."/>
            <person name="Chan C."/>
            <person name="Rhodes N."/>
            <person name="Thang M."/>
        </authorList>
    </citation>
    <scope>NUCLEOTIDE SEQUENCE</scope>
</reference>
<feature type="signal peptide" evidence="2">
    <location>
        <begin position="1"/>
        <end position="16"/>
    </location>
</feature>
<keyword evidence="1" id="KW-0812">Transmembrane</keyword>
<proteinExistence type="predicted"/>
<evidence type="ECO:0000256" key="2">
    <source>
        <dbReference type="SAM" id="SignalP"/>
    </source>
</evidence>
<evidence type="ECO:0000256" key="1">
    <source>
        <dbReference type="SAM" id="Phobius"/>
    </source>
</evidence>
<accession>A0A9P1G2D0</accession>
<comment type="caution">
    <text evidence="3">The sequence shown here is derived from an EMBL/GenBank/DDBJ whole genome shotgun (WGS) entry which is preliminary data.</text>
</comment>
<gene>
    <name evidence="3" type="ORF">C1SCF055_LOCUS23798</name>
</gene>
<dbReference type="EMBL" id="CAMXCT030002335">
    <property type="protein sequence ID" value="CAL4784725.1"/>
    <property type="molecule type" value="Genomic_DNA"/>
</dbReference>
<feature type="transmembrane region" description="Helical" evidence="1">
    <location>
        <begin position="40"/>
        <end position="63"/>
    </location>
</feature>
<feature type="transmembrane region" description="Helical" evidence="1">
    <location>
        <begin position="75"/>
        <end position="92"/>
    </location>
</feature>
<dbReference type="EMBL" id="CAMXCT020002335">
    <property type="protein sequence ID" value="CAL1150788.1"/>
    <property type="molecule type" value="Genomic_DNA"/>
</dbReference>